<comment type="caution">
    <text evidence="1">The sequence shown here is derived from an EMBL/GenBank/DDBJ whole genome shotgun (WGS) entry which is preliminary data.</text>
</comment>
<dbReference type="AlphaFoldDB" id="A0AAD6Y0B6"/>
<reference evidence="1" key="1">
    <citation type="submission" date="2023-03" db="EMBL/GenBank/DDBJ databases">
        <title>Massive genome expansion in bonnet fungi (Mycena s.s.) driven by repeated elements and novel gene families across ecological guilds.</title>
        <authorList>
            <consortium name="Lawrence Berkeley National Laboratory"/>
            <person name="Harder C.B."/>
            <person name="Miyauchi S."/>
            <person name="Viragh M."/>
            <person name="Kuo A."/>
            <person name="Thoen E."/>
            <person name="Andreopoulos B."/>
            <person name="Lu D."/>
            <person name="Skrede I."/>
            <person name="Drula E."/>
            <person name="Henrissat B."/>
            <person name="Morin E."/>
            <person name="Kohler A."/>
            <person name="Barry K."/>
            <person name="LaButti K."/>
            <person name="Morin E."/>
            <person name="Salamov A."/>
            <person name="Lipzen A."/>
            <person name="Mereny Z."/>
            <person name="Hegedus B."/>
            <person name="Baldrian P."/>
            <person name="Stursova M."/>
            <person name="Weitz H."/>
            <person name="Taylor A."/>
            <person name="Grigoriev I.V."/>
            <person name="Nagy L.G."/>
            <person name="Martin F."/>
            <person name="Kauserud H."/>
        </authorList>
    </citation>
    <scope>NUCLEOTIDE SEQUENCE</scope>
    <source>
        <strain evidence="1">CBHHK173m</strain>
    </source>
</reference>
<name>A0AAD6Y0B6_9AGAR</name>
<sequence>MQHISCPLLPPSAIPLTHFLPAFIYLYNLSCLTSCFHIQPCFLLCFSPSFQVPYKPQCLRSAFYRPPPPMCLLSSPPPKGASTGSLSVKSAPWFSAAPRWQGAGLEHVTSARGCLPDAFYTCQRRAGVAKWSFRGHCFSIMCPFPPTFHLLLSFPLLFLPCSNP</sequence>
<keyword evidence="2" id="KW-1185">Reference proteome</keyword>
<evidence type="ECO:0000313" key="1">
    <source>
        <dbReference type="EMBL" id="KAJ7104426.1"/>
    </source>
</evidence>
<dbReference type="EMBL" id="JARJCN010000001">
    <property type="protein sequence ID" value="KAJ7104426.1"/>
    <property type="molecule type" value="Genomic_DNA"/>
</dbReference>
<accession>A0AAD6Y0B6</accession>
<organism evidence="1 2">
    <name type="scientific">Mycena belliarum</name>
    <dbReference type="NCBI Taxonomy" id="1033014"/>
    <lineage>
        <taxon>Eukaryota</taxon>
        <taxon>Fungi</taxon>
        <taxon>Dikarya</taxon>
        <taxon>Basidiomycota</taxon>
        <taxon>Agaricomycotina</taxon>
        <taxon>Agaricomycetes</taxon>
        <taxon>Agaricomycetidae</taxon>
        <taxon>Agaricales</taxon>
        <taxon>Marasmiineae</taxon>
        <taxon>Mycenaceae</taxon>
        <taxon>Mycena</taxon>
    </lineage>
</organism>
<proteinExistence type="predicted"/>
<protein>
    <submittedName>
        <fullName evidence="1">Uncharacterized protein</fullName>
    </submittedName>
</protein>
<gene>
    <name evidence="1" type="ORF">B0H15DRAFT_809949</name>
</gene>
<evidence type="ECO:0000313" key="2">
    <source>
        <dbReference type="Proteomes" id="UP001222325"/>
    </source>
</evidence>
<dbReference type="Proteomes" id="UP001222325">
    <property type="component" value="Unassembled WGS sequence"/>
</dbReference>